<reference evidence="6 7" key="1">
    <citation type="submission" date="2016-02" db="EMBL/GenBank/DDBJ databases">
        <title>Complete genome sequence and transcriptome regulation of the pentose utilising yeast Sugiyamaella lignohabitans.</title>
        <authorList>
            <person name="Bellasio M."/>
            <person name="Peymann A."/>
            <person name="Valli M."/>
            <person name="Sipitzky M."/>
            <person name="Graf A."/>
            <person name="Sauer M."/>
            <person name="Marx H."/>
            <person name="Mattanovich D."/>
        </authorList>
    </citation>
    <scope>NUCLEOTIDE SEQUENCE [LARGE SCALE GENOMIC DNA]</scope>
    <source>
        <strain evidence="6 7">CBS 10342</strain>
    </source>
</reference>
<dbReference type="SUPFAM" id="SSF53067">
    <property type="entry name" value="Actin-like ATPase domain"/>
    <property type="match status" value="2"/>
</dbReference>
<feature type="compositionally biased region" description="Acidic residues" evidence="5">
    <location>
        <begin position="248"/>
        <end position="264"/>
    </location>
</feature>
<dbReference type="SMART" id="SM00268">
    <property type="entry name" value="ACTIN"/>
    <property type="match status" value="1"/>
</dbReference>
<evidence type="ECO:0000313" key="6">
    <source>
        <dbReference type="EMBL" id="ANB14652.1"/>
    </source>
</evidence>
<dbReference type="PROSITE" id="PS01132">
    <property type="entry name" value="ACTINS_ACT_LIKE"/>
    <property type="match status" value="1"/>
</dbReference>
<dbReference type="FunFam" id="3.30.420.40:FF:000058">
    <property type="entry name" value="Putative actin-related protein 5"/>
    <property type="match status" value="1"/>
</dbReference>
<keyword evidence="7" id="KW-1185">Reference proteome</keyword>
<dbReference type="Proteomes" id="UP000189580">
    <property type="component" value="Chromosome b"/>
</dbReference>
<dbReference type="KEGG" id="slb:AWJ20_2257"/>
<dbReference type="GeneID" id="30034148"/>
<evidence type="ECO:0000256" key="2">
    <source>
        <dbReference type="ARBA" id="ARBA00019112"/>
    </source>
</evidence>
<evidence type="ECO:0000256" key="1">
    <source>
        <dbReference type="ARBA" id="ARBA00003520"/>
    </source>
</evidence>
<proteinExistence type="inferred from homology"/>
<dbReference type="InterPro" id="IPR020902">
    <property type="entry name" value="Actin/actin-like_CS"/>
</dbReference>
<evidence type="ECO:0000313" key="7">
    <source>
        <dbReference type="Proteomes" id="UP000189580"/>
    </source>
</evidence>
<dbReference type="Pfam" id="PF00022">
    <property type="entry name" value="Actin"/>
    <property type="match status" value="1"/>
</dbReference>
<comment type="similarity">
    <text evidence="4">Belongs to the actin family.</text>
</comment>
<organism evidence="6 7">
    <name type="scientific">Sugiyamaella lignohabitans</name>
    <dbReference type="NCBI Taxonomy" id="796027"/>
    <lineage>
        <taxon>Eukaryota</taxon>
        <taxon>Fungi</taxon>
        <taxon>Dikarya</taxon>
        <taxon>Ascomycota</taxon>
        <taxon>Saccharomycotina</taxon>
        <taxon>Dipodascomycetes</taxon>
        <taxon>Dipodascales</taxon>
        <taxon>Trichomonascaceae</taxon>
        <taxon>Sugiyamaella</taxon>
    </lineage>
</organism>
<evidence type="ECO:0000256" key="5">
    <source>
        <dbReference type="SAM" id="MobiDB-lite"/>
    </source>
</evidence>
<dbReference type="Gene3D" id="3.30.420.40">
    <property type="match status" value="4"/>
</dbReference>
<dbReference type="InterPro" id="IPR004000">
    <property type="entry name" value="Actin"/>
</dbReference>
<dbReference type="OrthoDB" id="5132116at2759"/>
<gene>
    <name evidence="6" type="primary">ARP4</name>
    <name evidence="6" type="ORF">AWJ20_2257</name>
</gene>
<dbReference type="Gene3D" id="3.90.640.10">
    <property type="entry name" value="Actin, Chain A, domain 4"/>
    <property type="match status" value="1"/>
</dbReference>
<comment type="function">
    <text evidence="1">Actins are highly conserved proteins that are involved in various types of cell motility and are ubiquitously expressed in all eukaryotic cells.</text>
</comment>
<evidence type="ECO:0000256" key="3">
    <source>
        <dbReference type="ARBA" id="ARBA00049360"/>
    </source>
</evidence>
<dbReference type="InterPro" id="IPR004001">
    <property type="entry name" value="Actin_CS"/>
</dbReference>
<dbReference type="RefSeq" id="XP_018737129.1">
    <property type="nucleotide sequence ID" value="XM_018879190.1"/>
</dbReference>
<dbReference type="PANTHER" id="PTHR11937">
    <property type="entry name" value="ACTIN"/>
    <property type="match status" value="1"/>
</dbReference>
<dbReference type="CDD" id="cd13395">
    <property type="entry name" value="ASKHA_NBD_Arp4_ACTL6-like"/>
    <property type="match status" value="1"/>
</dbReference>
<dbReference type="AlphaFoldDB" id="A0A167EZV1"/>
<dbReference type="InterPro" id="IPR043129">
    <property type="entry name" value="ATPase_NBD"/>
</dbReference>
<accession>A0A167EZV1</accession>
<name>A0A167EZV1_9ASCO</name>
<protein>
    <recommendedName>
        <fullName evidence="2">Actin</fullName>
    </recommendedName>
</protein>
<evidence type="ECO:0000256" key="4">
    <source>
        <dbReference type="RuleBase" id="RU000487"/>
    </source>
</evidence>
<dbReference type="EMBL" id="CP014503">
    <property type="protein sequence ID" value="ANB14652.1"/>
    <property type="molecule type" value="Genomic_DNA"/>
</dbReference>
<comment type="catalytic activity">
    <reaction evidence="3">
        <text>ATP + H2O = ADP + phosphate + H(+)</text>
        <dbReference type="Rhea" id="RHEA:13065"/>
        <dbReference type="ChEBI" id="CHEBI:15377"/>
        <dbReference type="ChEBI" id="CHEBI:15378"/>
        <dbReference type="ChEBI" id="CHEBI:30616"/>
        <dbReference type="ChEBI" id="CHEBI:43474"/>
        <dbReference type="ChEBI" id="CHEBI:456216"/>
    </reaction>
</comment>
<feature type="region of interest" description="Disordered" evidence="5">
    <location>
        <begin position="248"/>
        <end position="309"/>
    </location>
</feature>
<feature type="compositionally biased region" description="Basic and acidic residues" evidence="5">
    <location>
        <begin position="265"/>
        <end position="306"/>
    </location>
</feature>
<dbReference type="PROSITE" id="PS00432">
    <property type="entry name" value="ACTINS_2"/>
    <property type="match status" value="1"/>
</dbReference>
<sequence>MEIASPMTDGIVSDWDATEKLWRYGLEDILGAQVTEQPLLITEQIWNTDENRKKAMEVAFESLDTPAFYIAKRPVCTLFASGKGSGLVVDIGADIASVTPVLDGLTLFKTSKRSRHAGTYINKHIEALLKASDFDLTPRYLVAARQTGLEPGEKATEYKKRSLLAPVTASFHDFQVSRLIEEFKESMAQVQDTPYTDEAASQAGTDVYSNRVFEFPDGSSVEYGSERFKVAEPLFKPRDFLLEGEELLEAPEVKEEDGDDDDNKDDSKENGKDADSKDKEKGKASKGSKDKGQDGDKDKDKEKPTEKSAATAAKELKALVYTDRTQGPFTTTGISDMIIDAINSCDVDIRANLANNVIITGGTSLIQGFTDRVNEDLVHALPGYKIRIHAPGNLIERKFSAWIGGSILASLGTFHQLWISKKEYEEVGVSKLLEKRFR</sequence>